<evidence type="ECO:0000313" key="6">
    <source>
        <dbReference type="EMBL" id="ETX13758.1"/>
    </source>
</evidence>
<organism evidence="6 7">
    <name type="scientific">Roseivivax halodurans JCM 10272</name>
    <dbReference type="NCBI Taxonomy" id="1449350"/>
    <lineage>
        <taxon>Bacteria</taxon>
        <taxon>Pseudomonadati</taxon>
        <taxon>Pseudomonadota</taxon>
        <taxon>Alphaproteobacteria</taxon>
        <taxon>Rhodobacterales</taxon>
        <taxon>Roseobacteraceae</taxon>
        <taxon>Roseivivax</taxon>
    </lineage>
</organism>
<dbReference type="PANTHER" id="PTHR30055">
    <property type="entry name" value="HTH-TYPE TRANSCRIPTIONAL REGULATOR RUTR"/>
    <property type="match status" value="1"/>
</dbReference>
<dbReference type="RefSeq" id="WP_037264242.1">
    <property type="nucleotide sequence ID" value="NZ_JALZ01000018.1"/>
</dbReference>
<dbReference type="InterPro" id="IPR036271">
    <property type="entry name" value="Tet_transcr_reg_TetR-rel_C_sf"/>
</dbReference>
<dbReference type="PRINTS" id="PR00455">
    <property type="entry name" value="HTHTETR"/>
</dbReference>
<dbReference type="InterPro" id="IPR009057">
    <property type="entry name" value="Homeodomain-like_sf"/>
</dbReference>
<dbReference type="Pfam" id="PF00440">
    <property type="entry name" value="TetR_N"/>
    <property type="match status" value="1"/>
</dbReference>
<keyword evidence="3" id="KW-0804">Transcription</keyword>
<reference evidence="6 7" key="1">
    <citation type="submission" date="2014-01" db="EMBL/GenBank/DDBJ databases">
        <title>Roseivivax halodurans JCM 10272 Genome Sequencing.</title>
        <authorList>
            <person name="Lai Q."/>
            <person name="Li G."/>
            <person name="Shao Z."/>
        </authorList>
    </citation>
    <scope>NUCLEOTIDE SEQUENCE [LARGE SCALE GENOMIC DNA]</scope>
    <source>
        <strain evidence="6 7">JCM 10272</strain>
    </source>
</reference>
<protein>
    <submittedName>
        <fullName evidence="6">TetR family transcriptional regulator</fullName>
    </submittedName>
</protein>
<dbReference type="InterPro" id="IPR023772">
    <property type="entry name" value="DNA-bd_HTH_TetR-type_CS"/>
</dbReference>
<dbReference type="InterPro" id="IPR001647">
    <property type="entry name" value="HTH_TetR"/>
</dbReference>
<name>X7EF64_9RHOB</name>
<dbReference type="SUPFAM" id="SSF46689">
    <property type="entry name" value="Homeodomain-like"/>
    <property type="match status" value="1"/>
</dbReference>
<feature type="domain" description="HTH tetR-type" evidence="5">
    <location>
        <begin position="11"/>
        <end position="71"/>
    </location>
</feature>
<comment type="caution">
    <text evidence="6">The sequence shown here is derived from an EMBL/GenBank/DDBJ whole genome shotgun (WGS) entry which is preliminary data.</text>
</comment>
<dbReference type="GO" id="GO:0003700">
    <property type="term" value="F:DNA-binding transcription factor activity"/>
    <property type="evidence" value="ECO:0007669"/>
    <property type="project" value="TreeGrafter"/>
</dbReference>
<evidence type="ECO:0000256" key="1">
    <source>
        <dbReference type="ARBA" id="ARBA00023015"/>
    </source>
</evidence>
<dbReference type="InterPro" id="IPR050109">
    <property type="entry name" value="HTH-type_TetR-like_transc_reg"/>
</dbReference>
<dbReference type="STRING" id="1449350.OCH239_06730"/>
<dbReference type="Gene3D" id="1.10.357.10">
    <property type="entry name" value="Tetracycline Repressor, domain 2"/>
    <property type="match status" value="1"/>
</dbReference>
<dbReference type="AlphaFoldDB" id="X7EF64"/>
<dbReference type="PANTHER" id="PTHR30055:SF146">
    <property type="entry name" value="HTH-TYPE TRANSCRIPTIONAL DUAL REGULATOR CECR"/>
    <property type="match status" value="1"/>
</dbReference>
<proteinExistence type="predicted"/>
<gene>
    <name evidence="6" type="ORF">OCH239_06730</name>
</gene>
<dbReference type="EMBL" id="JALZ01000018">
    <property type="protein sequence ID" value="ETX13758.1"/>
    <property type="molecule type" value="Genomic_DNA"/>
</dbReference>
<accession>X7EF64</accession>
<dbReference type="PROSITE" id="PS01081">
    <property type="entry name" value="HTH_TETR_1"/>
    <property type="match status" value="1"/>
</dbReference>
<keyword evidence="1" id="KW-0805">Transcription regulation</keyword>
<dbReference type="OrthoDB" id="9816431at2"/>
<feature type="DNA-binding region" description="H-T-H motif" evidence="4">
    <location>
        <begin position="34"/>
        <end position="53"/>
    </location>
</feature>
<evidence type="ECO:0000256" key="2">
    <source>
        <dbReference type="ARBA" id="ARBA00023125"/>
    </source>
</evidence>
<dbReference type="Gene3D" id="1.10.10.60">
    <property type="entry name" value="Homeodomain-like"/>
    <property type="match status" value="1"/>
</dbReference>
<dbReference type="Pfam" id="PF14246">
    <property type="entry name" value="TetR_C_7"/>
    <property type="match status" value="1"/>
</dbReference>
<dbReference type="Proteomes" id="UP000022447">
    <property type="component" value="Unassembled WGS sequence"/>
</dbReference>
<evidence type="ECO:0000256" key="3">
    <source>
        <dbReference type="ARBA" id="ARBA00023163"/>
    </source>
</evidence>
<evidence type="ECO:0000313" key="7">
    <source>
        <dbReference type="Proteomes" id="UP000022447"/>
    </source>
</evidence>
<dbReference type="GO" id="GO:0000976">
    <property type="term" value="F:transcription cis-regulatory region binding"/>
    <property type="evidence" value="ECO:0007669"/>
    <property type="project" value="TreeGrafter"/>
</dbReference>
<keyword evidence="2 4" id="KW-0238">DNA-binding</keyword>
<evidence type="ECO:0000259" key="5">
    <source>
        <dbReference type="PROSITE" id="PS50977"/>
    </source>
</evidence>
<dbReference type="SUPFAM" id="SSF48498">
    <property type="entry name" value="Tetracyclin repressor-like, C-terminal domain"/>
    <property type="match status" value="1"/>
</dbReference>
<sequence>MGVDAGKVRKGRKYDQVIGGARDIFLREGFEGASVDDIARAAGVSKATLYNYFPDKRLLFMEVATGQCHAQAHAVLAQVDLARPPREVLPVAAKAYMRFALSPLGTAMFRVAVSEAARFPEVGEEFYRCGLGMVRTYLVDYLQGAAERGEVRIDDFEIAAEQFAMLCKAGLWTRRLFGLDRDVPDAEVDRVIDEAVETFMARFGV</sequence>
<dbReference type="eggNOG" id="COG1309">
    <property type="taxonomic scope" value="Bacteria"/>
</dbReference>
<dbReference type="InterPro" id="IPR039536">
    <property type="entry name" value="TetR_C_Proteobacteria"/>
</dbReference>
<dbReference type="FunFam" id="1.10.10.60:FF:000141">
    <property type="entry name" value="TetR family transcriptional regulator"/>
    <property type="match status" value="1"/>
</dbReference>
<evidence type="ECO:0000256" key="4">
    <source>
        <dbReference type="PROSITE-ProRule" id="PRU00335"/>
    </source>
</evidence>
<dbReference type="PROSITE" id="PS50977">
    <property type="entry name" value="HTH_TETR_2"/>
    <property type="match status" value="1"/>
</dbReference>
<keyword evidence="7" id="KW-1185">Reference proteome</keyword>
<dbReference type="PATRIC" id="fig|1449350.3.peg.3030"/>